<comment type="caution">
    <text evidence="1">The sequence shown here is derived from an EMBL/GenBank/DDBJ whole genome shotgun (WGS) entry which is preliminary data.</text>
</comment>
<dbReference type="AlphaFoldDB" id="A0A3S5A259"/>
<gene>
    <name evidence="1" type="ORF">PXEA_LOCUS3343</name>
</gene>
<accession>A0A3S5A259</accession>
<evidence type="ECO:0000313" key="1">
    <source>
        <dbReference type="EMBL" id="VEL09903.1"/>
    </source>
</evidence>
<dbReference type="OrthoDB" id="6247875at2759"/>
<sequence>MSRLGAICTCIRIVGLIGGPLGQANSMRLRSIPWLPLSWIRPPLCAFASFGAVQSGFNWTHEIAMWMHDCHECSSAREGGLHSWMRHLTDAHVIPTEWPSQRAAKLTGSSSAKPYTTITESKKKRRKDCIPRPLNSFMVGSRFFPYYFHLYFRISSTVSAAIISFSHFLRQLKMHVAVLRGLPPLHVYSRLPPRNIVHRRAIPWLCRLLNVPSPLSDTGNHDNYYGRRLQTRFRFEAYPSPLLSILCRQVVDPKYHLSDDPVSPTLIKRLCMVCRHTYKYTFEEERTSYDSSLLPHSHILSIFRAIALISSSLFHPFCRIVHSRLQRRQILFGPNVSGIGTAFQ</sequence>
<keyword evidence="2" id="KW-1185">Reference proteome</keyword>
<proteinExistence type="predicted"/>
<dbReference type="EMBL" id="CAAALY010007548">
    <property type="protein sequence ID" value="VEL09903.1"/>
    <property type="molecule type" value="Genomic_DNA"/>
</dbReference>
<reference evidence="1" key="1">
    <citation type="submission" date="2018-11" db="EMBL/GenBank/DDBJ databases">
        <authorList>
            <consortium name="Pathogen Informatics"/>
        </authorList>
    </citation>
    <scope>NUCLEOTIDE SEQUENCE</scope>
</reference>
<protein>
    <submittedName>
        <fullName evidence="1">Uncharacterized protein</fullName>
    </submittedName>
</protein>
<name>A0A3S5A259_9PLAT</name>
<evidence type="ECO:0000313" key="2">
    <source>
        <dbReference type="Proteomes" id="UP000784294"/>
    </source>
</evidence>
<dbReference type="Proteomes" id="UP000784294">
    <property type="component" value="Unassembled WGS sequence"/>
</dbReference>
<organism evidence="1 2">
    <name type="scientific">Protopolystoma xenopodis</name>
    <dbReference type="NCBI Taxonomy" id="117903"/>
    <lineage>
        <taxon>Eukaryota</taxon>
        <taxon>Metazoa</taxon>
        <taxon>Spiralia</taxon>
        <taxon>Lophotrochozoa</taxon>
        <taxon>Platyhelminthes</taxon>
        <taxon>Monogenea</taxon>
        <taxon>Polyopisthocotylea</taxon>
        <taxon>Polystomatidea</taxon>
        <taxon>Polystomatidae</taxon>
        <taxon>Protopolystoma</taxon>
    </lineage>
</organism>